<feature type="compositionally biased region" description="Polar residues" evidence="11">
    <location>
        <begin position="133"/>
        <end position="150"/>
    </location>
</feature>
<dbReference type="InterPro" id="IPR036060">
    <property type="entry name" value="Znf_C2H2C_sf"/>
</dbReference>
<dbReference type="Proteomes" id="UP000625711">
    <property type="component" value="Unassembled WGS sequence"/>
</dbReference>
<keyword evidence="5" id="KW-0862">Zinc</keyword>
<dbReference type="PROSITE" id="PS51802">
    <property type="entry name" value="ZF_CCHHC"/>
    <property type="match status" value="1"/>
</dbReference>
<evidence type="ECO:0000256" key="8">
    <source>
        <dbReference type="ARBA" id="ARBA00023163"/>
    </source>
</evidence>
<evidence type="ECO:0000256" key="2">
    <source>
        <dbReference type="ARBA" id="ARBA00022679"/>
    </source>
</evidence>
<comment type="similarity">
    <text evidence="10">Belongs to the MYST (SAS/MOZ) family.</text>
</comment>
<comment type="subcellular location">
    <subcellularLocation>
        <location evidence="1 10">Nucleus</location>
    </subcellularLocation>
</comment>
<keyword evidence="7" id="KW-0805">Transcription regulation</keyword>
<keyword evidence="6" id="KW-0156">Chromatin regulator</keyword>
<comment type="catalytic activity">
    <reaction evidence="10">
        <text>L-lysyl-[protein] + acetyl-CoA = N(6)-acetyl-L-lysyl-[protein] + CoA + H(+)</text>
        <dbReference type="Rhea" id="RHEA:45948"/>
        <dbReference type="Rhea" id="RHEA-COMP:9752"/>
        <dbReference type="Rhea" id="RHEA-COMP:10731"/>
        <dbReference type="ChEBI" id="CHEBI:15378"/>
        <dbReference type="ChEBI" id="CHEBI:29969"/>
        <dbReference type="ChEBI" id="CHEBI:57287"/>
        <dbReference type="ChEBI" id="CHEBI:57288"/>
        <dbReference type="ChEBI" id="CHEBI:61930"/>
        <dbReference type="EC" id="2.3.1.48"/>
    </reaction>
</comment>
<dbReference type="SUPFAM" id="SSF55729">
    <property type="entry name" value="Acyl-CoA N-acyltransferases (Nat)"/>
    <property type="match status" value="1"/>
</dbReference>
<reference evidence="13" key="1">
    <citation type="submission" date="2020-08" db="EMBL/GenBank/DDBJ databases">
        <title>Genome sequencing and assembly of the red palm weevil Rhynchophorus ferrugineus.</title>
        <authorList>
            <person name="Dias G.B."/>
            <person name="Bergman C.M."/>
            <person name="Manee M."/>
        </authorList>
    </citation>
    <scope>NUCLEOTIDE SEQUENCE</scope>
    <source>
        <strain evidence="13">AA-2017</strain>
        <tissue evidence="13">Whole larva</tissue>
    </source>
</reference>
<feature type="compositionally biased region" description="Basic residues" evidence="11">
    <location>
        <begin position="324"/>
        <end position="338"/>
    </location>
</feature>
<evidence type="ECO:0000256" key="3">
    <source>
        <dbReference type="ARBA" id="ARBA00022723"/>
    </source>
</evidence>
<dbReference type="EMBL" id="JAACXV010000395">
    <property type="protein sequence ID" value="KAF7278596.1"/>
    <property type="molecule type" value="Genomic_DNA"/>
</dbReference>
<evidence type="ECO:0000256" key="1">
    <source>
        <dbReference type="ARBA" id="ARBA00004123"/>
    </source>
</evidence>
<evidence type="ECO:0000256" key="5">
    <source>
        <dbReference type="ARBA" id="ARBA00022833"/>
    </source>
</evidence>
<evidence type="ECO:0000313" key="13">
    <source>
        <dbReference type="EMBL" id="KAF7278596.1"/>
    </source>
</evidence>
<evidence type="ECO:0000313" key="14">
    <source>
        <dbReference type="Proteomes" id="UP000625711"/>
    </source>
</evidence>
<feature type="compositionally biased region" description="Basic and acidic residues" evidence="11">
    <location>
        <begin position="225"/>
        <end position="257"/>
    </location>
</feature>
<dbReference type="GO" id="GO:0003682">
    <property type="term" value="F:chromatin binding"/>
    <property type="evidence" value="ECO:0007669"/>
    <property type="project" value="TreeGrafter"/>
</dbReference>
<dbReference type="GO" id="GO:0003712">
    <property type="term" value="F:transcription coregulator activity"/>
    <property type="evidence" value="ECO:0007669"/>
    <property type="project" value="TreeGrafter"/>
</dbReference>
<dbReference type="GO" id="GO:0010485">
    <property type="term" value="F:histone H4 acetyltransferase activity"/>
    <property type="evidence" value="ECO:0007669"/>
    <property type="project" value="TreeGrafter"/>
</dbReference>
<dbReference type="Pfam" id="PF01530">
    <property type="entry name" value="zf-C2HC"/>
    <property type="match status" value="1"/>
</dbReference>
<keyword evidence="3" id="KW-0479">Metal-binding</keyword>
<dbReference type="FunFam" id="3.30.60.60:FF:000003">
    <property type="entry name" value="Histone acetyltransferase"/>
    <property type="match status" value="1"/>
</dbReference>
<dbReference type="PANTHER" id="PTHR10615">
    <property type="entry name" value="HISTONE ACETYLTRANSFERASE"/>
    <property type="match status" value="1"/>
</dbReference>
<protein>
    <recommendedName>
        <fullName evidence="10">Histone acetyltransferase</fullName>
        <ecNumber evidence="10">2.3.1.48</ecNumber>
    </recommendedName>
</protein>
<dbReference type="OrthoDB" id="787137at2759"/>
<keyword evidence="14" id="KW-1185">Reference proteome</keyword>
<dbReference type="PANTHER" id="PTHR10615:SF161">
    <property type="entry name" value="HISTONE ACETYLTRANSFERASE KAT7"/>
    <property type="match status" value="1"/>
</dbReference>
<evidence type="ECO:0000256" key="10">
    <source>
        <dbReference type="RuleBase" id="RU361211"/>
    </source>
</evidence>
<feature type="compositionally biased region" description="Polar residues" evidence="11">
    <location>
        <begin position="89"/>
        <end position="107"/>
    </location>
</feature>
<comment type="caution">
    <text evidence="13">The sequence shown here is derived from an EMBL/GenBank/DDBJ whole genome shotgun (WGS) entry which is preliminary data.</text>
</comment>
<keyword evidence="9 10" id="KW-0539">Nucleus</keyword>
<feature type="compositionally biased region" description="Polar residues" evidence="11">
    <location>
        <begin position="177"/>
        <end position="188"/>
    </location>
</feature>
<evidence type="ECO:0000256" key="6">
    <source>
        <dbReference type="ARBA" id="ARBA00022853"/>
    </source>
</evidence>
<dbReference type="AlphaFoldDB" id="A0A834MEC3"/>
<evidence type="ECO:0000259" key="12">
    <source>
        <dbReference type="PROSITE" id="PS51726"/>
    </source>
</evidence>
<dbReference type="Gene3D" id="4.10.320.30">
    <property type="match status" value="1"/>
</dbReference>
<dbReference type="GO" id="GO:0008270">
    <property type="term" value="F:zinc ion binding"/>
    <property type="evidence" value="ECO:0007669"/>
    <property type="project" value="UniProtKB-KW"/>
</dbReference>
<keyword evidence="4" id="KW-0863">Zinc-finger</keyword>
<dbReference type="Gene3D" id="3.40.630.30">
    <property type="match status" value="1"/>
</dbReference>
<dbReference type="Pfam" id="PF17772">
    <property type="entry name" value="zf-MYST"/>
    <property type="match status" value="1"/>
</dbReference>
<feature type="compositionally biased region" description="Low complexity" evidence="11">
    <location>
        <begin position="258"/>
        <end position="276"/>
    </location>
</feature>
<dbReference type="GO" id="GO:0006357">
    <property type="term" value="P:regulation of transcription by RNA polymerase II"/>
    <property type="evidence" value="ECO:0007669"/>
    <property type="project" value="TreeGrafter"/>
</dbReference>
<dbReference type="InterPro" id="IPR040706">
    <property type="entry name" value="Zf-MYST"/>
</dbReference>
<sequence>MTGKKKSSGSSESSSESTSGTTTTSSTSGSESSSSSDSESSSSQESTKNCESELQKKSATVQKSPRKSVEAAKPTVNKVEPKITGKSKPPTSKYTAKTSTQRSITEYTTDEDEDKQVAKQVKRKSNVKPKVSATITPKSSTALYQKQGPSKSPIIKPAQVSKGASKNVLNKDGGKQKPSQKSNAGSKVSDSKKKSIFSPENSSDSESGKATAKMPQVKGTTQAKAKPEPRPKAAAKPVEKAKTEKKVEKKVEKRSVEESSASSATSTSASSSSTESDSSEEFSEKDQRKVVKKPVKKPVAVTKENTAGSDTDAEADKSQQITRKLTRSASTRKSKHVLGKNVYSDTDSDTESTKRSLSRSPVKRAPGVTKGKTKNNKKIDVKSKVVENIIVERTCPLEGCDSLGHLSGKFDKHFTLEACPAYHNFTIAQCKAELIERKKRDENRRKFAELYKKSPKPTTPDQKQYLAKIKDLRNKFKQEPIEDIKPNIDKNKEPDLNNFVPEYDLKLFRDAQALASEKIEEDLKSLPSTKGTKYIEMGKFQMEVWYQSPYPEDYARLPKLYICEFCLRYMKSRTILERHVMKCVWRHPPGEEVYRKDKVSVWEVDGKKYKQYCQNLCLLAKFFLDHKTLYYDVEPFLFYVMTLVDIEGCHTVGYFSKVSDIKIIINVPSSSLSGI</sequence>
<dbReference type="InterPro" id="IPR002717">
    <property type="entry name" value="HAT_MYST-type"/>
</dbReference>
<gene>
    <name evidence="13" type="ORF">GWI33_008169</name>
</gene>
<evidence type="ECO:0000256" key="4">
    <source>
        <dbReference type="ARBA" id="ARBA00022771"/>
    </source>
</evidence>
<dbReference type="InterPro" id="IPR050603">
    <property type="entry name" value="MYST_HAT"/>
</dbReference>
<evidence type="ECO:0000256" key="11">
    <source>
        <dbReference type="SAM" id="MobiDB-lite"/>
    </source>
</evidence>
<feature type="compositionally biased region" description="Low complexity" evidence="11">
    <location>
        <begin position="8"/>
        <end position="47"/>
    </location>
</feature>
<dbReference type="GO" id="GO:0036409">
    <property type="term" value="C:histone H3-K14 acetyltransferase complex"/>
    <property type="evidence" value="ECO:0007669"/>
    <property type="project" value="TreeGrafter"/>
</dbReference>
<dbReference type="InterPro" id="IPR016181">
    <property type="entry name" value="Acyl_CoA_acyltransferase"/>
</dbReference>
<proteinExistence type="inferred from homology"/>
<dbReference type="SUPFAM" id="SSF103637">
    <property type="entry name" value="CCHHC domain"/>
    <property type="match status" value="1"/>
</dbReference>
<keyword evidence="2" id="KW-0808">Transferase</keyword>
<dbReference type="InterPro" id="IPR002515">
    <property type="entry name" value="Znf_C2H2C"/>
</dbReference>
<evidence type="ECO:0000256" key="9">
    <source>
        <dbReference type="ARBA" id="ARBA00023242"/>
    </source>
</evidence>
<dbReference type="EC" id="2.3.1.48" evidence="10"/>
<dbReference type="GO" id="GO:0010484">
    <property type="term" value="F:histone H3 acetyltransferase activity"/>
    <property type="evidence" value="ECO:0007669"/>
    <property type="project" value="TreeGrafter"/>
</dbReference>
<feature type="domain" description="MYST-type HAT" evidence="12">
    <location>
        <begin position="527"/>
        <end position="675"/>
    </location>
</feature>
<accession>A0A834MEC3</accession>
<feature type="region of interest" description="Disordered" evidence="11">
    <location>
        <begin position="1"/>
        <end position="376"/>
    </location>
</feature>
<dbReference type="PROSITE" id="PS51726">
    <property type="entry name" value="MYST_HAT"/>
    <property type="match status" value="1"/>
</dbReference>
<dbReference type="Pfam" id="PF01853">
    <property type="entry name" value="MOZ_SAS"/>
    <property type="match status" value="1"/>
</dbReference>
<organism evidence="13 14">
    <name type="scientific">Rhynchophorus ferrugineus</name>
    <name type="common">Red palm weevil</name>
    <name type="synonym">Curculio ferrugineus</name>
    <dbReference type="NCBI Taxonomy" id="354439"/>
    <lineage>
        <taxon>Eukaryota</taxon>
        <taxon>Metazoa</taxon>
        <taxon>Ecdysozoa</taxon>
        <taxon>Arthropoda</taxon>
        <taxon>Hexapoda</taxon>
        <taxon>Insecta</taxon>
        <taxon>Pterygota</taxon>
        <taxon>Neoptera</taxon>
        <taxon>Endopterygota</taxon>
        <taxon>Coleoptera</taxon>
        <taxon>Polyphaga</taxon>
        <taxon>Cucujiformia</taxon>
        <taxon>Curculionidae</taxon>
        <taxon>Dryophthorinae</taxon>
        <taxon>Rhynchophorus</taxon>
    </lineage>
</organism>
<dbReference type="Gene3D" id="3.30.60.60">
    <property type="entry name" value="N-acetyl transferase-like"/>
    <property type="match status" value="1"/>
</dbReference>
<evidence type="ECO:0000256" key="7">
    <source>
        <dbReference type="ARBA" id="ARBA00023015"/>
    </source>
</evidence>
<name>A0A834MEC3_RHYFE</name>
<keyword evidence="8" id="KW-0804">Transcription</keyword>